<dbReference type="InterPro" id="IPR003660">
    <property type="entry name" value="HAMP_dom"/>
</dbReference>
<dbReference type="InterPro" id="IPR013656">
    <property type="entry name" value="PAS_4"/>
</dbReference>
<dbReference type="GO" id="GO:0006355">
    <property type="term" value="P:regulation of DNA-templated transcription"/>
    <property type="evidence" value="ECO:0007669"/>
    <property type="project" value="InterPro"/>
</dbReference>
<dbReference type="CDD" id="cd00130">
    <property type="entry name" value="PAS"/>
    <property type="match status" value="3"/>
</dbReference>
<dbReference type="InterPro" id="IPR005467">
    <property type="entry name" value="His_kinase_dom"/>
</dbReference>
<dbReference type="Gene3D" id="3.30.450.40">
    <property type="match status" value="1"/>
</dbReference>
<dbReference type="EMBL" id="JACHVA010000052">
    <property type="protein sequence ID" value="MBC2601280.1"/>
    <property type="molecule type" value="Genomic_DNA"/>
</dbReference>
<keyword evidence="8" id="KW-0175">Coiled coil</keyword>
<evidence type="ECO:0000256" key="6">
    <source>
        <dbReference type="ARBA" id="ARBA00022777"/>
    </source>
</evidence>
<dbReference type="SMART" id="SM00448">
    <property type="entry name" value="REC"/>
    <property type="match status" value="1"/>
</dbReference>
<keyword evidence="4 7" id="KW-0597">Phosphoprotein</keyword>
<dbReference type="EC" id="2.7.13.3" evidence="3"/>
<dbReference type="InterPro" id="IPR003018">
    <property type="entry name" value="GAF"/>
</dbReference>
<dbReference type="Pfam" id="PF00672">
    <property type="entry name" value="HAMP"/>
    <property type="match status" value="1"/>
</dbReference>
<dbReference type="InterPro" id="IPR001610">
    <property type="entry name" value="PAC"/>
</dbReference>
<dbReference type="SUPFAM" id="SSF55785">
    <property type="entry name" value="PYP-like sensor domain (PAS domain)"/>
    <property type="match status" value="3"/>
</dbReference>
<evidence type="ECO:0000256" key="2">
    <source>
        <dbReference type="ARBA" id="ARBA00004370"/>
    </source>
</evidence>
<dbReference type="InterPro" id="IPR011006">
    <property type="entry name" value="CheY-like_superfamily"/>
</dbReference>
<proteinExistence type="predicted"/>
<dbReference type="PROSITE" id="PS50110">
    <property type="entry name" value="RESPONSE_REGULATORY"/>
    <property type="match status" value="1"/>
</dbReference>
<evidence type="ECO:0000256" key="3">
    <source>
        <dbReference type="ARBA" id="ARBA00012438"/>
    </source>
</evidence>
<dbReference type="Pfam" id="PF02518">
    <property type="entry name" value="HATPase_c"/>
    <property type="match status" value="1"/>
</dbReference>
<feature type="domain" description="PAS" evidence="12">
    <location>
        <begin position="277"/>
        <end position="347"/>
    </location>
</feature>
<dbReference type="RefSeq" id="WP_185691999.1">
    <property type="nucleotide sequence ID" value="NZ_JACHVA010000052.1"/>
</dbReference>
<reference evidence="15 16" key="1">
    <citation type="submission" date="2020-07" db="EMBL/GenBank/DDBJ databases">
        <authorList>
            <person name="Feng X."/>
        </authorList>
    </citation>
    <scope>NUCLEOTIDE SEQUENCE [LARGE SCALE GENOMIC DNA]</scope>
    <source>
        <strain evidence="15 16">JCM14086</strain>
    </source>
</reference>
<dbReference type="InterPro" id="IPR000700">
    <property type="entry name" value="PAS-assoc_C"/>
</dbReference>
<evidence type="ECO:0000313" key="16">
    <source>
        <dbReference type="Proteomes" id="UP000525652"/>
    </source>
</evidence>
<dbReference type="InterPro" id="IPR001789">
    <property type="entry name" value="Sig_transdc_resp-reg_receiver"/>
</dbReference>
<feature type="domain" description="Response regulatory" evidence="11">
    <location>
        <begin position="1125"/>
        <end position="1244"/>
    </location>
</feature>
<evidence type="ECO:0000259" key="14">
    <source>
        <dbReference type="PROSITE" id="PS50885"/>
    </source>
</evidence>
<accession>A0A7X1E3A4</accession>
<dbReference type="InterPro" id="IPR004358">
    <property type="entry name" value="Sig_transdc_His_kin-like_C"/>
</dbReference>
<dbReference type="Pfam" id="PF00072">
    <property type="entry name" value="Response_reg"/>
    <property type="match status" value="1"/>
</dbReference>
<keyword evidence="6" id="KW-0418">Kinase</keyword>
<evidence type="ECO:0000256" key="7">
    <source>
        <dbReference type="PROSITE-ProRule" id="PRU00169"/>
    </source>
</evidence>
<feature type="coiled-coil region" evidence="8">
    <location>
        <begin position="691"/>
        <end position="725"/>
    </location>
</feature>
<dbReference type="SUPFAM" id="SSF52172">
    <property type="entry name" value="CheY-like"/>
    <property type="match status" value="1"/>
</dbReference>
<evidence type="ECO:0000259" key="10">
    <source>
        <dbReference type="PROSITE" id="PS50109"/>
    </source>
</evidence>
<keyword evidence="9" id="KW-0472">Membrane</keyword>
<evidence type="ECO:0000259" key="12">
    <source>
        <dbReference type="PROSITE" id="PS50112"/>
    </source>
</evidence>
<evidence type="ECO:0000256" key="8">
    <source>
        <dbReference type="SAM" id="Coils"/>
    </source>
</evidence>
<keyword evidence="9" id="KW-1133">Transmembrane helix</keyword>
<evidence type="ECO:0000256" key="5">
    <source>
        <dbReference type="ARBA" id="ARBA00022679"/>
    </source>
</evidence>
<dbReference type="SMART" id="SM00065">
    <property type="entry name" value="GAF"/>
    <property type="match status" value="1"/>
</dbReference>
<comment type="subcellular location">
    <subcellularLocation>
        <location evidence="2">Membrane</location>
    </subcellularLocation>
</comment>
<dbReference type="SMART" id="SM00091">
    <property type="entry name" value="PAS"/>
    <property type="match status" value="3"/>
</dbReference>
<dbReference type="InterPro" id="IPR000014">
    <property type="entry name" value="PAS"/>
</dbReference>
<keyword evidence="5" id="KW-0808">Transferase</keyword>
<dbReference type="Pfam" id="PF01590">
    <property type="entry name" value="GAF"/>
    <property type="match status" value="1"/>
</dbReference>
<dbReference type="InterPro" id="IPR013655">
    <property type="entry name" value="PAS_fold_3"/>
</dbReference>
<dbReference type="Pfam" id="PF08448">
    <property type="entry name" value="PAS_4"/>
    <property type="match status" value="1"/>
</dbReference>
<feature type="domain" description="PAS" evidence="12">
    <location>
        <begin position="722"/>
        <end position="777"/>
    </location>
</feature>
<dbReference type="NCBIfam" id="TIGR00229">
    <property type="entry name" value="sensory_box"/>
    <property type="match status" value="3"/>
</dbReference>
<dbReference type="SUPFAM" id="SSF55781">
    <property type="entry name" value="GAF domain-like"/>
    <property type="match status" value="1"/>
</dbReference>
<dbReference type="Pfam" id="PF08447">
    <property type="entry name" value="PAS_3"/>
    <property type="match status" value="1"/>
</dbReference>
<dbReference type="InterPro" id="IPR029016">
    <property type="entry name" value="GAF-like_dom_sf"/>
</dbReference>
<feature type="modified residue" description="4-aspartylphosphate" evidence="7">
    <location>
        <position position="1174"/>
    </location>
</feature>
<comment type="catalytic activity">
    <reaction evidence="1">
        <text>ATP + protein L-histidine = ADP + protein N-phospho-L-histidine.</text>
        <dbReference type="EC" id="2.7.13.3"/>
    </reaction>
</comment>
<name>A0A7X1E3A4_9BACT</name>
<dbReference type="PROSITE" id="PS50885">
    <property type="entry name" value="HAMP"/>
    <property type="match status" value="1"/>
</dbReference>
<dbReference type="Gene3D" id="3.30.565.10">
    <property type="entry name" value="Histidine kinase-like ATPase, C-terminal domain"/>
    <property type="match status" value="1"/>
</dbReference>
<feature type="domain" description="HAMP" evidence="14">
    <location>
        <begin position="213"/>
        <end position="265"/>
    </location>
</feature>
<dbReference type="SUPFAM" id="SSF47384">
    <property type="entry name" value="Homodimeric domain of signal transducing histidine kinase"/>
    <property type="match status" value="1"/>
</dbReference>
<dbReference type="GO" id="GO:0000155">
    <property type="term" value="F:phosphorelay sensor kinase activity"/>
    <property type="evidence" value="ECO:0007669"/>
    <property type="project" value="InterPro"/>
</dbReference>
<sequence>MRPKSIRTALVLAFAGVVAIVLAQGILSYWKGFRAEYIMAKSYHSSFAEEVAADNMLKAAHDIRVNIRSPEKHGEVGEEISQFLEGVGESIRATRASLDSVKYLGKEDRVAEEEAEIVLLGSLQRFGDEMAGIWQEATSVGVDVGVSVQERVIGIVEREVLPRLYAYREHSREDLAREGNDILKVVSGFGTLLFSAILICLFISVVAGFFLYRRIIGPVNEITRDVEKLSAVNAEGRIAPTGAKEMDRLGTSFNALMDSLEEANRKRDELKELAEKRSHELSRVLELIPDIVCAVDFSGRLVEVNRGFERVLGYSREEVMATNIFDLIHPDDREAAVVETESILVEGRVVRAFENRYRHKNGEWRNFSWSADPSMEEGIIYAIGRDVTDQVRAREEEEKSFEKALQSRQALIRVRDSVQSDRQKFFEQVTEACVEILEVDRASVWQFVEETNQAVRIDLYEPKENAHGAEFTISLDDYPTYFKAIKRLAPLAVEDVYSDPVTREFAEKEYRPLGICSILDVPIRAGGTLSGILSCEQVGESRSWTDSDVKFLSEIVGSVLLQFEFEERNEAERKLRASEEYNRSIVENSEDCLKVLSLDGRLLDMADPGKRIMEVSDFEEIRNSDWPAFWSEPYRTEVRKAVKTAAGGKVVRFRGQCPTMGGRHRWWDVIVSPIMDASGEVYRLLAVSRDVTEQKEAEQQLEEFNESLEQEVMKRTTELVSSEERFRMMIEQVKDYAIFMLDPEGKVVTWNAGAERLMNFRQEEILGRHYSVFYSENDVKEGLPEHFLEIAREKGRYRLEGWHIRKDGSRFWAEVMISSIYAPDGKMRGFVKVTRDLTERREADQALKKAFQAQKELTRKAQAGERAKSDFLAVMSHELRTPMNGIIGFSELLLGSSDLSDEDRDFVETLSESSHGLLRILDDILDFISSESGTMHIEKAPFQPRKLLEEVRLVISPLAAKKGLALLLDVGEEVPDKLDSDGARLRQIMMNLLGNAVKFTKEGSVRLSMNRLEKEGDELWWRISVEDTGPGIPKSQREEVFDPFYQADSGSSRRFDGSGLGLSISRRLAELMGGTLELDSGAEMGSTFVLNLPMKRAEPEKNEGSKNGSSEEVQEKLLASEIPLKIMVVEDNLVNRKMMMTLLSKLGYDPIFAKDGKEALDVYKTSRPQCIFMDLQMPEMNGVEATEAIRKFEDEEKWAPAFISALTANTVIADRTRCFQAGMSFYLNKPVRRNTVIAVLMQAEEFLKENATG</sequence>
<comment type="caution">
    <text evidence="15">The sequence shown here is derived from an EMBL/GenBank/DDBJ whole genome shotgun (WGS) entry which is preliminary data.</text>
</comment>
<evidence type="ECO:0000256" key="9">
    <source>
        <dbReference type="SAM" id="Phobius"/>
    </source>
</evidence>
<dbReference type="Gene3D" id="6.10.340.10">
    <property type="match status" value="1"/>
</dbReference>
<dbReference type="Proteomes" id="UP000525652">
    <property type="component" value="Unassembled WGS sequence"/>
</dbReference>
<dbReference type="PROSITE" id="PS50109">
    <property type="entry name" value="HIS_KIN"/>
    <property type="match status" value="1"/>
</dbReference>
<dbReference type="Pfam" id="PF00512">
    <property type="entry name" value="HisKA"/>
    <property type="match status" value="1"/>
</dbReference>
<dbReference type="InterPro" id="IPR013767">
    <property type="entry name" value="PAS_fold"/>
</dbReference>
<gene>
    <name evidence="15" type="ORF">H5P30_05775</name>
</gene>
<dbReference type="SMART" id="SM00387">
    <property type="entry name" value="HATPase_c"/>
    <property type="match status" value="1"/>
</dbReference>
<dbReference type="InterPro" id="IPR003594">
    <property type="entry name" value="HATPase_dom"/>
</dbReference>
<dbReference type="SMART" id="SM00304">
    <property type="entry name" value="HAMP"/>
    <property type="match status" value="1"/>
</dbReference>
<feature type="transmembrane region" description="Helical" evidence="9">
    <location>
        <begin position="192"/>
        <end position="212"/>
    </location>
</feature>
<dbReference type="Gene3D" id="1.10.287.130">
    <property type="match status" value="1"/>
</dbReference>
<dbReference type="PANTHER" id="PTHR43047:SF64">
    <property type="entry name" value="HISTIDINE KINASE CONTAINING CHEY-HOMOLOGOUS RECEIVER DOMAIN AND PAS DOMAIN-RELATED"/>
    <property type="match status" value="1"/>
</dbReference>
<evidence type="ECO:0000256" key="4">
    <source>
        <dbReference type="ARBA" id="ARBA00022553"/>
    </source>
</evidence>
<keyword evidence="16" id="KW-1185">Reference proteome</keyword>
<dbReference type="PRINTS" id="PR00344">
    <property type="entry name" value="BCTRLSENSOR"/>
</dbReference>
<evidence type="ECO:0000259" key="13">
    <source>
        <dbReference type="PROSITE" id="PS50113"/>
    </source>
</evidence>
<dbReference type="CDD" id="cd00082">
    <property type="entry name" value="HisKA"/>
    <property type="match status" value="1"/>
</dbReference>
<dbReference type="SUPFAM" id="SSF55874">
    <property type="entry name" value="ATPase domain of HSP90 chaperone/DNA topoisomerase II/histidine kinase"/>
    <property type="match status" value="1"/>
</dbReference>
<dbReference type="SMART" id="SM00388">
    <property type="entry name" value="HisKA"/>
    <property type="match status" value="1"/>
</dbReference>
<dbReference type="Gene3D" id="3.40.50.2300">
    <property type="match status" value="1"/>
</dbReference>
<dbReference type="CDD" id="cd17546">
    <property type="entry name" value="REC_hyHK_CKI1_RcsC-like"/>
    <property type="match status" value="1"/>
</dbReference>
<dbReference type="InterPro" id="IPR036890">
    <property type="entry name" value="HATPase_C_sf"/>
</dbReference>
<feature type="domain" description="PAC" evidence="13">
    <location>
        <begin position="649"/>
        <end position="703"/>
    </location>
</feature>
<dbReference type="SMART" id="SM00086">
    <property type="entry name" value="PAC"/>
    <property type="match status" value="3"/>
</dbReference>
<dbReference type="AlphaFoldDB" id="A0A7X1E3A4"/>
<organism evidence="15 16">
    <name type="scientific">Puniceicoccus vermicola</name>
    <dbReference type="NCBI Taxonomy" id="388746"/>
    <lineage>
        <taxon>Bacteria</taxon>
        <taxon>Pseudomonadati</taxon>
        <taxon>Verrucomicrobiota</taxon>
        <taxon>Opitutia</taxon>
        <taxon>Puniceicoccales</taxon>
        <taxon>Puniceicoccaceae</taxon>
        <taxon>Puniceicoccus</taxon>
    </lineage>
</organism>
<feature type="domain" description="PAC" evidence="13">
    <location>
        <begin position="797"/>
        <end position="849"/>
    </location>
</feature>
<dbReference type="FunFam" id="3.30.565.10:FF:000010">
    <property type="entry name" value="Sensor histidine kinase RcsC"/>
    <property type="match status" value="1"/>
</dbReference>
<dbReference type="Gene3D" id="3.30.450.20">
    <property type="entry name" value="PAS domain"/>
    <property type="match status" value="3"/>
</dbReference>
<dbReference type="PROSITE" id="PS50112">
    <property type="entry name" value="PAS"/>
    <property type="match status" value="2"/>
</dbReference>
<dbReference type="InterPro" id="IPR003661">
    <property type="entry name" value="HisK_dim/P_dom"/>
</dbReference>
<dbReference type="GO" id="GO:0016020">
    <property type="term" value="C:membrane"/>
    <property type="evidence" value="ECO:0007669"/>
    <property type="project" value="UniProtKB-SubCell"/>
</dbReference>
<evidence type="ECO:0000256" key="1">
    <source>
        <dbReference type="ARBA" id="ARBA00000085"/>
    </source>
</evidence>
<dbReference type="InterPro" id="IPR036097">
    <property type="entry name" value="HisK_dim/P_sf"/>
</dbReference>
<feature type="domain" description="Histidine kinase" evidence="10">
    <location>
        <begin position="874"/>
        <end position="1096"/>
    </location>
</feature>
<dbReference type="Pfam" id="PF00989">
    <property type="entry name" value="PAS"/>
    <property type="match status" value="1"/>
</dbReference>
<protein>
    <recommendedName>
        <fullName evidence="3">histidine kinase</fullName>
        <ecNumber evidence="3">2.7.13.3</ecNumber>
    </recommendedName>
</protein>
<dbReference type="PROSITE" id="PS50113">
    <property type="entry name" value="PAC"/>
    <property type="match status" value="2"/>
</dbReference>
<evidence type="ECO:0000313" key="15">
    <source>
        <dbReference type="EMBL" id="MBC2601280.1"/>
    </source>
</evidence>
<dbReference type="InterPro" id="IPR035965">
    <property type="entry name" value="PAS-like_dom_sf"/>
</dbReference>
<feature type="coiled-coil region" evidence="8">
    <location>
        <begin position="253"/>
        <end position="280"/>
    </location>
</feature>
<keyword evidence="9" id="KW-0812">Transmembrane</keyword>
<dbReference type="CDD" id="cd16922">
    <property type="entry name" value="HATPase_EvgS-ArcB-TorS-like"/>
    <property type="match status" value="1"/>
</dbReference>
<dbReference type="PANTHER" id="PTHR43047">
    <property type="entry name" value="TWO-COMPONENT HISTIDINE PROTEIN KINASE"/>
    <property type="match status" value="1"/>
</dbReference>
<evidence type="ECO:0000259" key="11">
    <source>
        <dbReference type="PROSITE" id="PS50110"/>
    </source>
</evidence>